<reference evidence="1" key="1">
    <citation type="submission" date="2024-05" db="EMBL/GenBank/DDBJ databases">
        <authorList>
            <person name="Kim S."/>
            <person name="Heo J."/>
            <person name="Choi H."/>
            <person name="Choi Y."/>
            <person name="Kwon S.-W."/>
            <person name="Kim Y."/>
        </authorList>
    </citation>
    <scope>NUCLEOTIDE SEQUENCE</scope>
    <source>
        <strain evidence="1">KACC 23697</strain>
    </source>
</reference>
<dbReference type="AlphaFoldDB" id="A0AAU7K908"/>
<evidence type="ECO:0000313" key="1">
    <source>
        <dbReference type="EMBL" id="XBO49062.1"/>
    </source>
</evidence>
<name>A0AAU7K908_9SPHI</name>
<evidence type="ECO:0008006" key="2">
    <source>
        <dbReference type="Google" id="ProtNLM"/>
    </source>
</evidence>
<sequence>MLEIEFQQMDTYISTFIINLENRNERLKNVLKEFEGKNEFKINVVNAVKHKIGAVGLFKSIQLAITIAKENNEDVIIICEDDHVFTEHYSKELLFKNIIEAHAQGVEILCGGISGGFQIAVPVSKNRIWLDNYYCNQFIVIFKSIYNLILNTEFDETKKVDQTLSALTMNKMTIFPFISIQKYFGYSDVSSHNQDDPEWARNRFEIASKNLRKVWQVYNFYQS</sequence>
<protein>
    <recommendedName>
        <fullName evidence="2">Glycosyltransferase family 25 protein</fullName>
    </recommendedName>
</protein>
<dbReference type="RefSeq" id="WP_406826395.1">
    <property type="nucleotide sequence ID" value="NZ_CP157485.1"/>
</dbReference>
<gene>
    <name evidence="1" type="ORF">ABEG20_05530</name>
</gene>
<dbReference type="EMBL" id="CP157485">
    <property type="protein sequence ID" value="XBO49062.1"/>
    <property type="molecule type" value="Genomic_DNA"/>
</dbReference>
<accession>A0AAU7K908</accession>
<proteinExistence type="predicted"/>
<organism evidence="1">
    <name type="scientific">Pedobacter sp. KACC 23697</name>
    <dbReference type="NCBI Taxonomy" id="3149230"/>
    <lineage>
        <taxon>Bacteria</taxon>
        <taxon>Pseudomonadati</taxon>
        <taxon>Bacteroidota</taxon>
        <taxon>Sphingobacteriia</taxon>
        <taxon>Sphingobacteriales</taxon>
        <taxon>Sphingobacteriaceae</taxon>
        <taxon>Pedobacter</taxon>
    </lineage>
</organism>